<reference evidence="2 3" key="1">
    <citation type="submission" date="2021-04" db="EMBL/GenBank/DDBJ databases">
        <title>Genome analysis of Polyangium sp.</title>
        <authorList>
            <person name="Li Y."/>
            <person name="Wang J."/>
        </authorList>
    </citation>
    <scope>NUCLEOTIDE SEQUENCE [LARGE SCALE GENOMIC DNA]</scope>
    <source>
        <strain evidence="2 3">SDU14</strain>
    </source>
</reference>
<name>A0A9X3XGZ1_9BACT</name>
<sequence length="104" mass="11255">MIGKLWVGLFALGVVSASSRADACVTFYEDVNYGGASMSAGEGSQAWVGDDWKDRISSWLLDPECGVQVFEGANFAGATQTYWDDTPLLGEWNDKISSFVCECP</sequence>
<keyword evidence="3" id="KW-1185">Reference proteome</keyword>
<feature type="chain" id="PRO_5040948061" evidence="1">
    <location>
        <begin position="24"/>
        <end position="104"/>
    </location>
</feature>
<evidence type="ECO:0000313" key="3">
    <source>
        <dbReference type="Proteomes" id="UP001151081"/>
    </source>
</evidence>
<protein>
    <submittedName>
        <fullName evidence="2">Peptidase inhibitor family I36 protein</fullName>
    </submittedName>
</protein>
<dbReference type="EMBL" id="JAGTJJ010000075">
    <property type="protein sequence ID" value="MDC3988518.1"/>
    <property type="molecule type" value="Genomic_DNA"/>
</dbReference>
<dbReference type="Proteomes" id="UP001151081">
    <property type="component" value="Unassembled WGS sequence"/>
</dbReference>
<proteinExistence type="predicted"/>
<dbReference type="InterPro" id="IPR011024">
    <property type="entry name" value="G_crystallin-like"/>
</dbReference>
<dbReference type="RefSeq" id="WP_272459832.1">
    <property type="nucleotide sequence ID" value="NZ_JAGTJJ010000075.1"/>
</dbReference>
<organism evidence="2 3">
    <name type="scientific">Polyangium jinanense</name>
    <dbReference type="NCBI Taxonomy" id="2829994"/>
    <lineage>
        <taxon>Bacteria</taxon>
        <taxon>Pseudomonadati</taxon>
        <taxon>Myxococcota</taxon>
        <taxon>Polyangia</taxon>
        <taxon>Polyangiales</taxon>
        <taxon>Polyangiaceae</taxon>
        <taxon>Polyangium</taxon>
    </lineage>
</organism>
<feature type="signal peptide" evidence="1">
    <location>
        <begin position="1"/>
        <end position="23"/>
    </location>
</feature>
<evidence type="ECO:0000313" key="2">
    <source>
        <dbReference type="EMBL" id="MDC3988518.1"/>
    </source>
</evidence>
<dbReference type="SUPFAM" id="SSF49695">
    <property type="entry name" value="gamma-Crystallin-like"/>
    <property type="match status" value="1"/>
</dbReference>
<dbReference type="Pfam" id="PF03995">
    <property type="entry name" value="Inhibitor_I36"/>
    <property type="match status" value="1"/>
</dbReference>
<dbReference type="Gene3D" id="2.60.20.10">
    <property type="entry name" value="Crystallins"/>
    <property type="match status" value="1"/>
</dbReference>
<evidence type="ECO:0000256" key="1">
    <source>
        <dbReference type="SAM" id="SignalP"/>
    </source>
</evidence>
<accession>A0A9X3XGZ1</accession>
<gene>
    <name evidence="2" type="ORF">KEG57_49080</name>
</gene>
<comment type="caution">
    <text evidence="2">The sequence shown here is derived from an EMBL/GenBank/DDBJ whole genome shotgun (WGS) entry which is preliminary data.</text>
</comment>
<dbReference type="AlphaFoldDB" id="A0A9X3XGZ1"/>
<keyword evidence="1" id="KW-0732">Signal</keyword>